<dbReference type="Pfam" id="PF00005">
    <property type="entry name" value="ABC_tran"/>
    <property type="match status" value="2"/>
</dbReference>
<dbReference type="PROSITE" id="PS50893">
    <property type="entry name" value="ABC_TRANSPORTER_2"/>
    <property type="match status" value="2"/>
</dbReference>
<protein>
    <submittedName>
        <fullName evidence="6">ATP-binding cassette domain-containing protein</fullName>
    </submittedName>
</protein>
<dbReference type="InterPro" id="IPR017871">
    <property type="entry name" value="ABC_transporter-like_CS"/>
</dbReference>
<dbReference type="RefSeq" id="WP_156217828.1">
    <property type="nucleotide sequence ID" value="NZ_WOFH01000006.1"/>
</dbReference>
<dbReference type="InterPro" id="IPR003439">
    <property type="entry name" value="ABC_transporter-like_ATP-bd"/>
</dbReference>
<keyword evidence="3" id="KW-0547">Nucleotide-binding</keyword>
<dbReference type="PANTHER" id="PTHR43790:SF9">
    <property type="entry name" value="GALACTOFURANOSE TRANSPORTER ATP-BINDING PROTEIN YTFR"/>
    <property type="match status" value="1"/>
</dbReference>
<evidence type="ECO:0000313" key="6">
    <source>
        <dbReference type="EMBL" id="MUN38667.1"/>
    </source>
</evidence>
<evidence type="ECO:0000313" key="7">
    <source>
        <dbReference type="Proteomes" id="UP000432015"/>
    </source>
</evidence>
<feature type="domain" description="ABC transporter" evidence="5">
    <location>
        <begin position="4"/>
        <end position="239"/>
    </location>
</feature>
<reference evidence="6 7" key="1">
    <citation type="submission" date="2019-11" db="EMBL/GenBank/DDBJ databases">
        <authorList>
            <person name="Cao P."/>
        </authorList>
    </citation>
    <scope>NUCLEOTIDE SEQUENCE [LARGE SCALE GENOMIC DNA]</scope>
    <source>
        <strain evidence="6 7">NEAU-AAG5</strain>
    </source>
</reference>
<dbReference type="Gene3D" id="3.40.50.300">
    <property type="entry name" value="P-loop containing nucleotide triphosphate hydrolases"/>
    <property type="match status" value="2"/>
</dbReference>
<keyword evidence="1" id="KW-0813">Transport</keyword>
<comment type="caution">
    <text evidence="6">The sequence shown here is derived from an EMBL/GenBank/DDBJ whole genome shotgun (WGS) entry which is preliminary data.</text>
</comment>
<dbReference type="SMART" id="SM00382">
    <property type="entry name" value="AAA"/>
    <property type="match status" value="2"/>
</dbReference>
<dbReference type="InterPro" id="IPR003593">
    <property type="entry name" value="AAA+_ATPase"/>
</dbReference>
<keyword evidence="7" id="KW-1185">Reference proteome</keyword>
<keyword evidence="4 6" id="KW-0067">ATP-binding</keyword>
<evidence type="ECO:0000256" key="1">
    <source>
        <dbReference type="ARBA" id="ARBA00022448"/>
    </source>
</evidence>
<evidence type="ECO:0000256" key="4">
    <source>
        <dbReference type="ARBA" id="ARBA00022840"/>
    </source>
</evidence>
<dbReference type="CDD" id="cd03216">
    <property type="entry name" value="ABC_Carb_Monos_I"/>
    <property type="match status" value="1"/>
</dbReference>
<dbReference type="AlphaFoldDB" id="A0A7K1L2Q2"/>
<proteinExistence type="predicted"/>
<dbReference type="GO" id="GO:0016887">
    <property type="term" value="F:ATP hydrolysis activity"/>
    <property type="evidence" value="ECO:0007669"/>
    <property type="project" value="InterPro"/>
</dbReference>
<dbReference type="InterPro" id="IPR027417">
    <property type="entry name" value="P-loop_NTPase"/>
</dbReference>
<accession>A0A7K1L2Q2</accession>
<evidence type="ECO:0000259" key="5">
    <source>
        <dbReference type="PROSITE" id="PS50893"/>
    </source>
</evidence>
<dbReference type="PANTHER" id="PTHR43790">
    <property type="entry name" value="CARBOHYDRATE TRANSPORT ATP-BINDING PROTEIN MG119-RELATED"/>
    <property type="match status" value="1"/>
</dbReference>
<dbReference type="CDD" id="cd03215">
    <property type="entry name" value="ABC_Carb_Monos_II"/>
    <property type="match status" value="1"/>
</dbReference>
<keyword evidence="2" id="KW-0677">Repeat</keyword>
<dbReference type="GO" id="GO:0005524">
    <property type="term" value="F:ATP binding"/>
    <property type="evidence" value="ECO:0007669"/>
    <property type="project" value="UniProtKB-KW"/>
</dbReference>
<sequence length="501" mass="53382">MTVLQARDITKTYGGVTALAAGTISVEAGSVHALLGENGAGKSTMVKVLSGAIRPDSGTLNLDGEPVAFHDTADAVRHGVAVVSQELNLFPDLDVLANLYPLREPRRGPFLDRRAMAEAARPILAQLGLKVDPRTRVGDLSLGQRQLVEIARALLTEPRVLVLDEPTSALDQDGSDRLLGILQVLRERQVGVVFVSHILEEVMQLCDVVTVLRDGRAVLLGADRASLGIDDIVSAMLGPRPAREAAPPAPARRPDAQAKELRLDSVSVDGVMSDVDLRVPAGEIVGVAGLAGAGHLAVLELVAGLRRPSRGSVRLPGDRPVPRGLRRAIAAGVAVVSGDRRGRGLMLDQPIWENIGQVRAIGLRRDGIVVRRKALRERARGHVERLRIRCRDIEQRAGLLSGGNQQKVVLAKWLDAAPTVLLLDDPTRGVDVGAKAEIHDLIRGAAADGAVVLLASTDVEELAAICERVLVFHRGRVAARLSGDDLDQHAIVRISNTGEAQ</sequence>
<organism evidence="6 7">
    <name type="scientific">Actinomadura litoris</name>
    <dbReference type="NCBI Taxonomy" id="2678616"/>
    <lineage>
        <taxon>Bacteria</taxon>
        <taxon>Bacillati</taxon>
        <taxon>Actinomycetota</taxon>
        <taxon>Actinomycetes</taxon>
        <taxon>Streptosporangiales</taxon>
        <taxon>Thermomonosporaceae</taxon>
        <taxon>Actinomadura</taxon>
    </lineage>
</organism>
<dbReference type="EMBL" id="WOFH01000006">
    <property type="protein sequence ID" value="MUN38667.1"/>
    <property type="molecule type" value="Genomic_DNA"/>
</dbReference>
<evidence type="ECO:0000256" key="2">
    <source>
        <dbReference type="ARBA" id="ARBA00022737"/>
    </source>
</evidence>
<evidence type="ECO:0000256" key="3">
    <source>
        <dbReference type="ARBA" id="ARBA00022741"/>
    </source>
</evidence>
<gene>
    <name evidence="6" type="ORF">GNZ18_18945</name>
</gene>
<name>A0A7K1L2Q2_9ACTN</name>
<dbReference type="InterPro" id="IPR050107">
    <property type="entry name" value="ABC_carbohydrate_import_ATPase"/>
</dbReference>
<dbReference type="PROSITE" id="PS00211">
    <property type="entry name" value="ABC_TRANSPORTER_1"/>
    <property type="match status" value="2"/>
</dbReference>
<feature type="domain" description="ABC transporter" evidence="5">
    <location>
        <begin position="256"/>
        <end position="499"/>
    </location>
</feature>
<dbReference type="Proteomes" id="UP000432015">
    <property type="component" value="Unassembled WGS sequence"/>
</dbReference>
<dbReference type="SUPFAM" id="SSF52540">
    <property type="entry name" value="P-loop containing nucleoside triphosphate hydrolases"/>
    <property type="match status" value="2"/>
</dbReference>